<evidence type="ECO:0000313" key="2">
    <source>
        <dbReference type="EMBL" id="KKL20512.1"/>
    </source>
</evidence>
<evidence type="ECO:0000256" key="1">
    <source>
        <dbReference type="SAM" id="MobiDB-lite"/>
    </source>
</evidence>
<accession>A0A0F9C2M6</accession>
<feature type="region of interest" description="Disordered" evidence="1">
    <location>
        <begin position="1"/>
        <end position="124"/>
    </location>
</feature>
<gene>
    <name evidence="2" type="ORF">LCGC14_2454710</name>
</gene>
<sequence>MDDKLQQTYNEILGTEGTVATVGEEKQASPSGPKGKAVDEGYTPENYAGTDEDSDGIDPRDDTTKPKEDEEAGKKEEGEQGADTKKQAEGSEPAGKEEQAGDKEGEEYEDIPEDMVQAARRRGFSDDDIVNLAENNTEVLEAFVRDDQQMKKLRVAPDVEQKKASKEEEKKAPEDVSKMELDLTELDLDPDVEQLIKKLEGGFNKMVDRVQKLQQNQQDREGDVESLKASAQQQANQRVDSFFDSVSEDVPALGNTKKGLSEAEVNARQYCHNIAHAVQKANGITDAEAFKIGVNALKGQVSETKLKAQIVGKINREKKRFTSRPKGRKTRDAPKAKETPQEKGVRIIAEKFKEFG</sequence>
<organism evidence="2">
    <name type="scientific">marine sediment metagenome</name>
    <dbReference type="NCBI Taxonomy" id="412755"/>
    <lineage>
        <taxon>unclassified sequences</taxon>
        <taxon>metagenomes</taxon>
        <taxon>ecological metagenomes</taxon>
    </lineage>
</organism>
<comment type="caution">
    <text evidence="2">The sequence shown here is derived from an EMBL/GenBank/DDBJ whole genome shotgun (WGS) entry which is preliminary data.</text>
</comment>
<dbReference type="EMBL" id="LAZR01038070">
    <property type="protein sequence ID" value="KKL20512.1"/>
    <property type="molecule type" value="Genomic_DNA"/>
</dbReference>
<feature type="compositionally biased region" description="Polar residues" evidence="1">
    <location>
        <begin position="1"/>
        <end position="10"/>
    </location>
</feature>
<feature type="region of interest" description="Disordered" evidence="1">
    <location>
        <begin position="155"/>
        <end position="178"/>
    </location>
</feature>
<feature type="compositionally biased region" description="Basic residues" evidence="1">
    <location>
        <begin position="316"/>
        <end position="329"/>
    </location>
</feature>
<reference evidence="2" key="1">
    <citation type="journal article" date="2015" name="Nature">
        <title>Complex archaea that bridge the gap between prokaryotes and eukaryotes.</title>
        <authorList>
            <person name="Spang A."/>
            <person name="Saw J.H."/>
            <person name="Jorgensen S.L."/>
            <person name="Zaremba-Niedzwiedzka K."/>
            <person name="Martijn J."/>
            <person name="Lind A.E."/>
            <person name="van Eijk R."/>
            <person name="Schleper C."/>
            <person name="Guy L."/>
            <person name="Ettema T.J."/>
        </authorList>
    </citation>
    <scope>NUCLEOTIDE SEQUENCE</scope>
</reference>
<dbReference type="AlphaFoldDB" id="A0A0F9C2M6"/>
<name>A0A0F9C2M6_9ZZZZ</name>
<feature type="compositionally biased region" description="Basic and acidic residues" evidence="1">
    <location>
        <begin position="330"/>
        <end position="344"/>
    </location>
</feature>
<protein>
    <submittedName>
        <fullName evidence="2">Uncharacterized protein</fullName>
    </submittedName>
</protein>
<feature type="compositionally biased region" description="Acidic residues" evidence="1">
    <location>
        <begin position="104"/>
        <end position="113"/>
    </location>
</feature>
<feature type="non-terminal residue" evidence="2">
    <location>
        <position position="356"/>
    </location>
</feature>
<proteinExistence type="predicted"/>
<feature type="compositionally biased region" description="Basic and acidic residues" evidence="1">
    <location>
        <begin position="57"/>
        <end position="103"/>
    </location>
</feature>
<feature type="region of interest" description="Disordered" evidence="1">
    <location>
        <begin position="316"/>
        <end position="344"/>
    </location>
</feature>